<dbReference type="EMBL" id="MN739577">
    <property type="protein sequence ID" value="QHT13898.1"/>
    <property type="molecule type" value="Genomic_DNA"/>
</dbReference>
<sequence>MSTKIGGFNYNNIDMYINGGRKTVRKVAIKNGKGHKSLSHYKKGKKMFTVKKPLTIIEIVTIQRGQFIPGLFRDCKGPDCMKNKTKKSSRRLK</sequence>
<evidence type="ECO:0000313" key="1">
    <source>
        <dbReference type="EMBL" id="QHT13898.1"/>
    </source>
</evidence>
<protein>
    <submittedName>
        <fullName evidence="1">Uncharacterized protein</fullName>
    </submittedName>
</protein>
<reference evidence="1" key="1">
    <citation type="journal article" date="2020" name="Nature">
        <title>Giant virus diversity and host interactions through global metagenomics.</title>
        <authorList>
            <person name="Schulz F."/>
            <person name="Roux S."/>
            <person name="Paez-Espino D."/>
            <person name="Jungbluth S."/>
            <person name="Walsh D.A."/>
            <person name="Denef V.J."/>
            <person name="McMahon K.D."/>
            <person name="Konstantinidis K.T."/>
            <person name="Eloe-Fadrosh E.A."/>
            <person name="Kyrpides N.C."/>
            <person name="Woyke T."/>
        </authorList>
    </citation>
    <scope>NUCLEOTIDE SEQUENCE</scope>
    <source>
        <strain evidence="1">GVMAG-M-3300023174-134</strain>
    </source>
</reference>
<dbReference type="AlphaFoldDB" id="A0A6C0DAJ8"/>
<organism evidence="1">
    <name type="scientific">viral metagenome</name>
    <dbReference type="NCBI Taxonomy" id="1070528"/>
    <lineage>
        <taxon>unclassified sequences</taxon>
        <taxon>metagenomes</taxon>
        <taxon>organismal metagenomes</taxon>
    </lineage>
</organism>
<proteinExistence type="predicted"/>
<accession>A0A6C0DAJ8</accession>
<name>A0A6C0DAJ8_9ZZZZ</name>